<evidence type="ECO:0000256" key="5">
    <source>
        <dbReference type="ARBA" id="ARBA00023136"/>
    </source>
</evidence>
<organism evidence="9 10">
    <name type="scientific">Microbacterium arthrosphaerae</name>
    <dbReference type="NCBI Taxonomy" id="792652"/>
    <lineage>
        <taxon>Bacteria</taxon>
        <taxon>Bacillati</taxon>
        <taxon>Actinomycetota</taxon>
        <taxon>Actinomycetes</taxon>
        <taxon>Micrococcales</taxon>
        <taxon>Microbacteriaceae</taxon>
        <taxon>Microbacterium</taxon>
    </lineage>
</organism>
<dbReference type="Gene3D" id="3.60.15.10">
    <property type="entry name" value="Ribonuclease Z/Hydroxyacylglutathione hydrolase-like"/>
    <property type="match status" value="1"/>
</dbReference>
<keyword evidence="2" id="KW-1003">Cell membrane</keyword>
<dbReference type="Pfam" id="PF00753">
    <property type="entry name" value="Lactamase_B"/>
    <property type="match status" value="1"/>
</dbReference>
<evidence type="ECO:0000256" key="1">
    <source>
        <dbReference type="ARBA" id="ARBA00004651"/>
    </source>
</evidence>
<dbReference type="InterPro" id="IPR035681">
    <property type="entry name" value="ComA-like_MBL"/>
</dbReference>
<dbReference type="InterPro" id="IPR036866">
    <property type="entry name" value="RibonucZ/Hydroxyglut_hydro"/>
</dbReference>
<feature type="transmembrane region" description="Helical" evidence="6">
    <location>
        <begin position="303"/>
        <end position="321"/>
    </location>
</feature>
<keyword evidence="10" id="KW-1185">Reference proteome</keyword>
<dbReference type="InterPro" id="IPR001279">
    <property type="entry name" value="Metallo-B-lactamas"/>
</dbReference>
<keyword evidence="5 6" id="KW-0472">Membrane</keyword>
<feature type="transmembrane region" description="Helical" evidence="6">
    <location>
        <begin position="276"/>
        <end position="297"/>
    </location>
</feature>
<dbReference type="InterPro" id="IPR052159">
    <property type="entry name" value="Competence_DNA_uptake"/>
</dbReference>
<evidence type="ECO:0000313" key="10">
    <source>
        <dbReference type="Proteomes" id="UP001283109"/>
    </source>
</evidence>
<dbReference type="PROSITE" id="PS51318">
    <property type="entry name" value="TAT"/>
    <property type="match status" value="1"/>
</dbReference>
<feature type="transmembrane region" description="Helical" evidence="6">
    <location>
        <begin position="496"/>
        <end position="515"/>
    </location>
</feature>
<dbReference type="PANTHER" id="PTHR30619:SF1">
    <property type="entry name" value="RECOMBINATION PROTEIN 2"/>
    <property type="match status" value="1"/>
</dbReference>
<evidence type="ECO:0000313" key="9">
    <source>
        <dbReference type="EMBL" id="MDW4572729.1"/>
    </source>
</evidence>
<protein>
    <submittedName>
        <fullName evidence="9">ComEC/Rec2 family competence protein</fullName>
    </submittedName>
</protein>
<comment type="subcellular location">
    <subcellularLocation>
        <location evidence="1">Cell membrane</location>
        <topology evidence="1">Multi-pass membrane protein</topology>
    </subcellularLocation>
</comment>
<accession>A0ABU4H241</accession>
<feature type="transmembrane region" description="Helical" evidence="6">
    <location>
        <begin position="428"/>
        <end position="450"/>
    </location>
</feature>
<keyword evidence="4 6" id="KW-1133">Transmembrane helix</keyword>
<evidence type="ECO:0000256" key="7">
    <source>
        <dbReference type="SAM" id="SignalP"/>
    </source>
</evidence>
<feature type="signal peptide" evidence="7">
    <location>
        <begin position="1"/>
        <end position="25"/>
    </location>
</feature>
<evidence type="ECO:0000256" key="6">
    <source>
        <dbReference type="SAM" id="Phobius"/>
    </source>
</evidence>
<dbReference type="EMBL" id="JAWQEV010000002">
    <property type="protein sequence ID" value="MDW4572729.1"/>
    <property type="molecule type" value="Genomic_DNA"/>
</dbReference>
<dbReference type="CDD" id="cd07731">
    <property type="entry name" value="ComA-like_MBL-fold"/>
    <property type="match status" value="1"/>
</dbReference>
<dbReference type="SUPFAM" id="SSF56281">
    <property type="entry name" value="Metallo-hydrolase/oxidoreductase"/>
    <property type="match status" value="1"/>
</dbReference>
<evidence type="ECO:0000256" key="4">
    <source>
        <dbReference type="ARBA" id="ARBA00022989"/>
    </source>
</evidence>
<feature type="domain" description="Metallo-beta-lactamase" evidence="8">
    <location>
        <begin position="568"/>
        <end position="746"/>
    </location>
</feature>
<feature type="transmembrane region" description="Helical" evidence="6">
    <location>
        <begin position="365"/>
        <end position="389"/>
    </location>
</feature>
<feature type="transmembrane region" description="Helical" evidence="6">
    <location>
        <begin position="527"/>
        <end position="546"/>
    </location>
</feature>
<reference evidence="9 10" key="1">
    <citation type="submission" date="2023-11" db="EMBL/GenBank/DDBJ databases">
        <title>Draft genome sequence of Microbacterium arthrosphaerae JCM 30492.</title>
        <authorList>
            <person name="Zhang G."/>
            <person name="Ding Y."/>
        </authorList>
    </citation>
    <scope>NUCLEOTIDE SEQUENCE [LARGE SCALE GENOMIC DNA]</scope>
    <source>
        <strain evidence="9 10">JCM 30492</strain>
    </source>
</reference>
<name>A0ABU4H241_9MICO</name>
<dbReference type="InterPro" id="IPR004477">
    <property type="entry name" value="ComEC_N"/>
</dbReference>
<dbReference type="SMART" id="SM00849">
    <property type="entry name" value="Lactamase_B"/>
    <property type="match status" value="1"/>
</dbReference>
<dbReference type="PANTHER" id="PTHR30619">
    <property type="entry name" value="DNA INTERNALIZATION/COMPETENCE PROTEIN COMEC/REC2"/>
    <property type="match status" value="1"/>
</dbReference>
<feature type="transmembrane region" description="Helical" evidence="6">
    <location>
        <begin position="333"/>
        <end position="359"/>
    </location>
</feature>
<feature type="transmembrane region" description="Helical" evidence="6">
    <location>
        <begin position="35"/>
        <end position="54"/>
    </location>
</feature>
<feature type="transmembrane region" description="Helical" evidence="6">
    <location>
        <begin position="457"/>
        <end position="476"/>
    </location>
</feature>
<evidence type="ECO:0000256" key="3">
    <source>
        <dbReference type="ARBA" id="ARBA00022692"/>
    </source>
</evidence>
<feature type="chain" id="PRO_5045529327" evidence="7">
    <location>
        <begin position="26"/>
        <end position="806"/>
    </location>
</feature>
<keyword evidence="7" id="KW-0732">Signal</keyword>
<dbReference type="RefSeq" id="WP_318353244.1">
    <property type="nucleotide sequence ID" value="NZ_JAWQEV010000002.1"/>
</dbReference>
<feature type="transmembrane region" description="Helical" evidence="6">
    <location>
        <begin position="401"/>
        <end position="422"/>
    </location>
</feature>
<gene>
    <name evidence="9" type="ORF">R8Z58_08070</name>
</gene>
<keyword evidence="3 6" id="KW-0812">Transmembrane</keyword>
<evidence type="ECO:0000256" key="2">
    <source>
        <dbReference type="ARBA" id="ARBA00022475"/>
    </source>
</evidence>
<comment type="caution">
    <text evidence="9">The sequence shown here is derived from an EMBL/GenBank/DDBJ whole genome shotgun (WGS) entry which is preliminary data.</text>
</comment>
<evidence type="ECO:0000259" key="8">
    <source>
        <dbReference type="SMART" id="SM00849"/>
    </source>
</evidence>
<dbReference type="InterPro" id="IPR006311">
    <property type="entry name" value="TAT_signal"/>
</dbReference>
<proteinExistence type="predicted"/>
<sequence length="806" mass="80974">MGRAATSRRALLHLAPVAGSGWAAAAVAILAPDAAAAIAAALWSTALAACALLLGRHRSWRSTHPPVAGLRQRTRVRRWRPGGADVRRVLVVIVLAAAASAAVASHVASAEPAREALRELAVGGGRAIEVRAEVIGKVERRADGSLAFDARVFTLSRGDEVHAVRGEAVVRVAPQDLQAGDGLDVGALVDAEGTATPPRAGERAVFVLWASRGVEVARAPAGAAAVAAGLRQNLLGAVAGLPGNGAALVPGLAVGDTSLVTAGLDAAMKESSLSHLTAVSGANCALVVGIAFTVAALVGASRVQRVIAGLTALAGFVLLVTPEPSVVRAAAMAAIAMLAVLLGRTGAGIALLSLAVTVLLVADPWLAASLGFALSVAATASLLLVARPLAAGLARAMPRPLALALAVPVAAQLACGPLLVLIEPAVPLYGVVANLLAGPAAPVTTVLGLAACLSAPLAWLQSGLAALAWVPASWIAATATTLSDLPAARLPWWEGLPGAVALAVVGTAVGSVIALPRRGRRTRRARALAGTLVATAAGVAIGAAALTSIAGRWTLPSEWTVLACDVGQGDALLLRSGDAVALIDTGPEPEPLAACLSRTGVEHIDLLVLTHFDLDHVGGLAAVQGRVGTVLHGPADAEGAAAIEALRTRGASLVPAAAGMTGGLGAARWRVLWPPAASRAFPEGNDASVVLDVRGGGIPPILLLGDLSASPQRALAAAGSLAPPYGIVKVAHHGSADQDAALYAALQPAIALVTVGSDNDYGHPRQEILDTLQQTGARVARTDRDGAIALWWTSERTVAVWRDRGG</sequence>
<dbReference type="NCBIfam" id="TIGR00360">
    <property type="entry name" value="ComEC_N-term"/>
    <property type="match status" value="1"/>
</dbReference>
<dbReference type="Proteomes" id="UP001283109">
    <property type="component" value="Unassembled WGS sequence"/>
</dbReference>
<dbReference type="Pfam" id="PF03772">
    <property type="entry name" value="Competence"/>
    <property type="match status" value="1"/>
</dbReference>